<dbReference type="Proteomes" id="UP000016649">
    <property type="component" value="Unassembled WGS sequence"/>
</dbReference>
<name>A0ABN0NXA4_TRELE</name>
<dbReference type="EMBL" id="AWVH01000039">
    <property type="protein sequence ID" value="ERJ92043.1"/>
    <property type="molecule type" value="Genomic_DNA"/>
</dbReference>
<reference evidence="1 2" key="1">
    <citation type="submission" date="2013-08" db="EMBL/GenBank/DDBJ databases">
        <authorList>
            <person name="Weinstock G."/>
            <person name="Sodergren E."/>
            <person name="Wylie T."/>
            <person name="Fulton L."/>
            <person name="Fulton R."/>
            <person name="Fronick C."/>
            <person name="O'Laughlin M."/>
            <person name="Godfrey J."/>
            <person name="Miner T."/>
            <person name="Herter B."/>
            <person name="Appelbaum E."/>
            <person name="Cordes M."/>
            <person name="Lek S."/>
            <person name="Wollam A."/>
            <person name="Pepin K.H."/>
            <person name="Palsikar V.B."/>
            <person name="Mitreva M."/>
            <person name="Wilson R.K."/>
        </authorList>
    </citation>
    <scope>NUCLEOTIDE SEQUENCE [LARGE SCALE GENOMIC DNA]</scope>
    <source>
        <strain evidence="1 2">ATCC 700332</strain>
    </source>
</reference>
<keyword evidence="2" id="KW-1185">Reference proteome</keyword>
<evidence type="ECO:0000313" key="2">
    <source>
        <dbReference type="Proteomes" id="UP000016649"/>
    </source>
</evidence>
<evidence type="ECO:0000313" key="1">
    <source>
        <dbReference type="EMBL" id="ERJ92043.1"/>
    </source>
</evidence>
<sequence>MLRFKHIIPFLASIALLYKKEKPRIKVIKVMYKNYKTAKFSKHFHCFLIFSLFTMNFRLTVQKK</sequence>
<organism evidence="1 2">
    <name type="scientific">Treponema lecithinolyticum ATCC 700332</name>
    <dbReference type="NCBI Taxonomy" id="1321815"/>
    <lineage>
        <taxon>Bacteria</taxon>
        <taxon>Pseudomonadati</taxon>
        <taxon>Spirochaetota</taxon>
        <taxon>Spirochaetia</taxon>
        <taxon>Spirochaetales</taxon>
        <taxon>Treponemataceae</taxon>
        <taxon>Treponema</taxon>
    </lineage>
</organism>
<accession>A0ABN0NXA4</accession>
<comment type="caution">
    <text evidence="1">The sequence shown here is derived from an EMBL/GenBank/DDBJ whole genome shotgun (WGS) entry which is preliminary data.</text>
</comment>
<protein>
    <submittedName>
        <fullName evidence="1">Uncharacterized protein</fullName>
    </submittedName>
</protein>
<gene>
    <name evidence="1" type="ORF">HMPREF9193_01701</name>
</gene>
<proteinExistence type="predicted"/>